<keyword evidence="2" id="KW-1185">Reference proteome</keyword>
<name>A0A6A6TYR7_9PEZI</name>
<evidence type="ECO:0000313" key="1">
    <source>
        <dbReference type="EMBL" id="KAF2664972.1"/>
    </source>
</evidence>
<organism evidence="1 2">
    <name type="scientific">Microthyrium microscopicum</name>
    <dbReference type="NCBI Taxonomy" id="703497"/>
    <lineage>
        <taxon>Eukaryota</taxon>
        <taxon>Fungi</taxon>
        <taxon>Dikarya</taxon>
        <taxon>Ascomycota</taxon>
        <taxon>Pezizomycotina</taxon>
        <taxon>Dothideomycetes</taxon>
        <taxon>Dothideomycetes incertae sedis</taxon>
        <taxon>Microthyriales</taxon>
        <taxon>Microthyriaceae</taxon>
        <taxon>Microthyrium</taxon>
    </lineage>
</organism>
<gene>
    <name evidence="1" type="ORF">BT63DRAFT_428923</name>
</gene>
<proteinExistence type="predicted"/>
<accession>A0A6A6TYR7</accession>
<reference evidence="1" key="1">
    <citation type="journal article" date="2020" name="Stud. Mycol.">
        <title>101 Dothideomycetes genomes: a test case for predicting lifestyles and emergence of pathogens.</title>
        <authorList>
            <person name="Haridas S."/>
            <person name="Albert R."/>
            <person name="Binder M."/>
            <person name="Bloem J."/>
            <person name="Labutti K."/>
            <person name="Salamov A."/>
            <person name="Andreopoulos B."/>
            <person name="Baker S."/>
            <person name="Barry K."/>
            <person name="Bills G."/>
            <person name="Bluhm B."/>
            <person name="Cannon C."/>
            <person name="Castanera R."/>
            <person name="Culley D."/>
            <person name="Daum C."/>
            <person name="Ezra D."/>
            <person name="Gonzalez J."/>
            <person name="Henrissat B."/>
            <person name="Kuo A."/>
            <person name="Liang C."/>
            <person name="Lipzen A."/>
            <person name="Lutzoni F."/>
            <person name="Magnuson J."/>
            <person name="Mondo S."/>
            <person name="Nolan M."/>
            <person name="Ohm R."/>
            <person name="Pangilinan J."/>
            <person name="Park H.-J."/>
            <person name="Ramirez L."/>
            <person name="Alfaro M."/>
            <person name="Sun H."/>
            <person name="Tritt A."/>
            <person name="Yoshinaga Y."/>
            <person name="Zwiers L.-H."/>
            <person name="Turgeon B."/>
            <person name="Goodwin S."/>
            <person name="Spatafora J."/>
            <person name="Crous P."/>
            <person name="Grigoriev I."/>
        </authorList>
    </citation>
    <scope>NUCLEOTIDE SEQUENCE</scope>
    <source>
        <strain evidence="1">CBS 115976</strain>
    </source>
</reference>
<dbReference type="Proteomes" id="UP000799302">
    <property type="component" value="Unassembled WGS sequence"/>
</dbReference>
<dbReference type="AlphaFoldDB" id="A0A6A6TYR7"/>
<evidence type="ECO:0000313" key="2">
    <source>
        <dbReference type="Proteomes" id="UP000799302"/>
    </source>
</evidence>
<dbReference type="EMBL" id="MU004241">
    <property type="protein sequence ID" value="KAF2664972.1"/>
    <property type="molecule type" value="Genomic_DNA"/>
</dbReference>
<dbReference type="OrthoDB" id="3939962at2759"/>
<sequence>MRRHDPLTALGYDVFLNTLLQIQQSTSFALLTVNLVNKDWHSIAQPLIDRQLDITIGEQPVRNKLLFARLQDEDFKARVQEIIVRPTETQEYLPNDENELAVLATFLPWMRITRFHWRFRQIPPDFLIEVLRNCDGCAIQISPSQVYLGPHNHAAWYWEKGFGRYAAGDLLRLQLICSKIETLRLEGSYDLEGFNNLGRLLALSVQLSSLELKVTIPGVLRSERSKWPTWYAGWLSESLLGHVLNLRTIRLDGLCACDDNEVRRWGQILHWETLENASFTCPAFLTCAPSRLIRLHTVRLNIDRPQSGNGWDSVEYHIGLRQNHCSSAPSGDRVRDVLLSLPPLRELCLKNAGVDDSILRRQPKLVHLDLINDLVPGEVTESPFDMSIFRSMHKHCKRLRSLSLRLHLDQLFPCLTYIARHGLSVSHLILDLGIPRNNPNYFEERPHREDLSTCLTIFQCVSSFTVRTYSNCLLSNLNIGLSVCLPMDMSYSTEQALWVLAEREYRLDVKYQDGKSHAVFVPVPIESSISQMQEASGSVYKRTFQQLDFSKTQITELGGISFDALSYNRVQSAGNHQQTRILDLNINE</sequence>
<protein>
    <submittedName>
        <fullName evidence="1">Uncharacterized protein</fullName>
    </submittedName>
</protein>